<dbReference type="CDD" id="cd00082">
    <property type="entry name" value="HisKA"/>
    <property type="match status" value="1"/>
</dbReference>
<dbReference type="AlphaFoldDB" id="A0A2U8E054"/>
<keyword evidence="9" id="KW-0902">Two-component regulatory system</keyword>
<organism evidence="14 15">
    <name type="scientific">Ereboglobus luteus</name>
    <dbReference type="NCBI Taxonomy" id="1796921"/>
    <lineage>
        <taxon>Bacteria</taxon>
        <taxon>Pseudomonadati</taxon>
        <taxon>Verrucomicrobiota</taxon>
        <taxon>Opitutia</taxon>
        <taxon>Opitutales</taxon>
        <taxon>Opitutaceae</taxon>
        <taxon>Ereboglobus</taxon>
    </lineage>
</organism>
<dbReference type="SMART" id="SM00388">
    <property type="entry name" value="HisKA"/>
    <property type="match status" value="1"/>
</dbReference>
<sequence length="476" mass="52645">MFSKGVIKRIRRSVAIRLSVTFALLFTVGFTALFVLLYWLLGKQLAQRDEDAVRNRIEEYAHIYNTQGEPGLQLALYRGSNTLLDRPLFVRMIMPNGATPILIVPNDWIDKEAKRVRVPDSWGFWTEQQVYSWRVPQDQQEDLIVFSKMLRGGFLLQVGVSTNNRATLLKPLQRTFTFVAGAVVLVGFAVGWFAARRAVKPLQGVIDTAQQIISTGALDARVAEPRRDNDIAELVRLFNTVLDKNAALLRSMREALDNVAHDLRTPLTSMRGTAELALANGGEPAMRDALADNIERSDEVLRLLRALMEISEADSGMLKLKREQCNVETILRAACDLYADVADARAQTLEVAPFAASLFVSADPIRLRQVIVNLVDNALKYTPDGGRVVLGARAETRGAQNGALLTVSDNGPGVPEAEQGRIWERLYRSDQSRSQTGLGLGLSLVRAIIEAHGGVVSVRNAVPPEHGAIFEVWLPE</sequence>
<dbReference type="InterPro" id="IPR036890">
    <property type="entry name" value="HATPase_C_sf"/>
</dbReference>
<dbReference type="SUPFAM" id="SSF47384">
    <property type="entry name" value="Homodimeric domain of signal transducing histidine kinase"/>
    <property type="match status" value="1"/>
</dbReference>
<dbReference type="EMBL" id="CP023004">
    <property type="protein sequence ID" value="AWI08216.1"/>
    <property type="molecule type" value="Genomic_DNA"/>
</dbReference>
<keyword evidence="7" id="KW-0418">Kinase</keyword>
<dbReference type="PRINTS" id="PR00344">
    <property type="entry name" value="BCTRLSENSOR"/>
</dbReference>
<feature type="transmembrane region" description="Helical" evidence="11">
    <location>
        <begin position="175"/>
        <end position="195"/>
    </location>
</feature>
<evidence type="ECO:0000256" key="6">
    <source>
        <dbReference type="ARBA" id="ARBA00022692"/>
    </source>
</evidence>
<dbReference type="SMART" id="SM00387">
    <property type="entry name" value="HATPase_c"/>
    <property type="match status" value="1"/>
</dbReference>
<dbReference type="KEGG" id="elut:CKA38_02090"/>
<gene>
    <name evidence="14" type="ORF">CKA38_02090</name>
</gene>
<dbReference type="PANTHER" id="PTHR45436:SF8">
    <property type="entry name" value="HISTIDINE KINASE"/>
    <property type="match status" value="1"/>
</dbReference>
<proteinExistence type="predicted"/>
<dbReference type="InterPro" id="IPR050428">
    <property type="entry name" value="TCS_sensor_his_kinase"/>
</dbReference>
<keyword evidence="8 11" id="KW-1133">Transmembrane helix</keyword>
<evidence type="ECO:0000256" key="8">
    <source>
        <dbReference type="ARBA" id="ARBA00022989"/>
    </source>
</evidence>
<evidence type="ECO:0000256" key="7">
    <source>
        <dbReference type="ARBA" id="ARBA00022777"/>
    </source>
</evidence>
<evidence type="ECO:0000313" key="15">
    <source>
        <dbReference type="Proteomes" id="UP000244896"/>
    </source>
</evidence>
<dbReference type="PROSITE" id="PS50109">
    <property type="entry name" value="HIS_KIN"/>
    <property type="match status" value="1"/>
</dbReference>
<feature type="domain" description="Histidine kinase" evidence="12">
    <location>
        <begin position="258"/>
        <end position="476"/>
    </location>
</feature>
<dbReference type="Pfam" id="PF00512">
    <property type="entry name" value="HisKA"/>
    <property type="match status" value="1"/>
</dbReference>
<dbReference type="InterPro" id="IPR003594">
    <property type="entry name" value="HATPase_dom"/>
</dbReference>
<dbReference type="PROSITE" id="PS50885">
    <property type="entry name" value="HAMP"/>
    <property type="match status" value="1"/>
</dbReference>
<dbReference type="InterPro" id="IPR003660">
    <property type="entry name" value="HAMP_dom"/>
</dbReference>
<dbReference type="GO" id="GO:0000155">
    <property type="term" value="F:phosphorelay sensor kinase activity"/>
    <property type="evidence" value="ECO:0007669"/>
    <property type="project" value="InterPro"/>
</dbReference>
<evidence type="ECO:0000256" key="9">
    <source>
        <dbReference type="ARBA" id="ARBA00023012"/>
    </source>
</evidence>
<evidence type="ECO:0000256" key="3">
    <source>
        <dbReference type="ARBA" id="ARBA00012438"/>
    </source>
</evidence>
<evidence type="ECO:0000256" key="10">
    <source>
        <dbReference type="ARBA" id="ARBA00023136"/>
    </source>
</evidence>
<dbReference type="InterPro" id="IPR005467">
    <property type="entry name" value="His_kinase_dom"/>
</dbReference>
<accession>A0A2U8E054</accession>
<evidence type="ECO:0000256" key="2">
    <source>
        <dbReference type="ARBA" id="ARBA00004370"/>
    </source>
</evidence>
<dbReference type="EC" id="2.7.13.3" evidence="3"/>
<dbReference type="Pfam" id="PF02518">
    <property type="entry name" value="HATPase_c"/>
    <property type="match status" value="1"/>
</dbReference>
<evidence type="ECO:0000256" key="1">
    <source>
        <dbReference type="ARBA" id="ARBA00000085"/>
    </source>
</evidence>
<dbReference type="SUPFAM" id="SSF55874">
    <property type="entry name" value="ATPase domain of HSP90 chaperone/DNA topoisomerase II/histidine kinase"/>
    <property type="match status" value="1"/>
</dbReference>
<dbReference type="Gene3D" id="3.30.565.10">
    <property type="entry name" value="Histidine kinase-like ATPase, C-terminal domain"/>
    <property type="match status" value="1"/>
</dbReference>
<dbReference type="PANTHER" id="PTHR45436">
    <property type="entry name" value="SENSOR HISTIDINE KINASE YKOH"/>
    <property type="match status" value="1"/>
</dbReference>
<dbReference type="CDD" id="cd00075">
    <property type="entry name" value="HATPase"/>
    <property type="match status" value="1"/>
</dbReference>
<evidence type="ECO:0000256" key="11">
    <source>
        <dbReference type="SAM" id="Phobius"/>
    </source>
</evidence>
<evidence type="ECO:0000259" key="13">
    <source>
        <dbReference type="PROSITE" id="PS50885"/>
    </source>
</evidence>
<evidence type="ECO:0000313" key="14">
    <source>
        <dbReference type="EMBL" id="AWI08216.1"/>
    </source>
</evidence>
<keyword evidence="6 11" id="KW-0812">Transmembrane</keyword>
<dbReference type="InterPro" id="IPR004358">
    <property type="entry name" value="Sig_transdc_His_kin-like_C"/>
</dbReference>
<keyword evidence="10 11" id="KW-0472">Membrane</keyword>
<feature type="transmembrane region" description="Helical" evidence="11">
    <location>
        <begin position="20"/>
        <end position="41"/>
    </location>
</feature>
<evidence type="ECO:0000259" key="12">
    <source>
        <dbReference type="PROSITE" id="PS50109"/>
    </source>
</evidence>
<dbReference type="Gene3D" id="1.10.287.130">
    <property type="match status" value="1"/>
</dbReference>
<dbReference type="CDD" id="cd06225">
    <property type="entry name" value="HAMP"/>
    <property type="match status" value="1"/>
</dbReference>
<keyword evidence="4" id="KW-0597">Phosphoprotein</keyword>
<name>A0A2U8E054_9BACT</name>
<dbReference type="Proteomes" id="UP000244896">
    <property type="component" value="Chromosome"/>
</dbReference>
<comment type="subcellular location">
    <subcellularLocation>
        <location evidence="2">Membrane</location>
    </subcellularLocation>
</comment>
<keyword evidence="15" id="KW-1185">Reference proteome</keyword>
<dbReference type="InterPro" id="IPR003661">
    <property type="entry name" value="HisK_dim/P_dom"/>
</dbReference>
<dbReference type="Gene3D" id="6.10.340.10">
    <property type="match status" value="1"/>
</dbReference>
<feature type="domain" description="HAMP" evidence="13">
    <location>
        <begin position="196"/>
        <end position="250"/>
    </location>
</feature>
<evidence type="ECO:0000256" key="5">
    <source>
        <dbReference type="ARBA" id="ARBA00022679"/>
    </source>
</evidence>
<dbReference type="GO" id="GO:0005886">
    <property type="term" value="C:plasma membrane"/>
    <property type="evidence" value="ECO:0007669"/>
    <property type="project" value="TreeGrafter"/>
</dbReference>
<reference evidence="14 15" key="1">
    <citation type="journal article" date="2018" name="Syst. Appl. Microbiol.">
        <title>Ereboglobus luteus gen. nov. sp. nov. from cockroach guts, and new insights into the oxygen relationship of the genera Opitutus and Didymococcus (Verrucomicrobia: Opitutaceae).</title>
        <authorList>
            <person name="Tegtmeier D."/>
            <person name="Belitz A."/>
            <person name="Radek R."/>
            <person name="Heimerl T."/>
            <person name="Brune A."/>
        </authorList>
    </citation>
    <scope>NUCLEOTIDE SEQUENCE [LARGE SCALE GENOMIC DNA]</scope>
    <source>
        <strain evidence="14 15">Ho45</strain>
    </source>
</reference>
<keyword evidence="5" id="KW-0808">Transferase</keyword>
<evidence type="ECO:0000256" key="4">
    <source>
        <dbReference type="ARBA" id="ARBA00022553"/>
    </source>
</evidence>
<dbReference type="OrthoDB" id="9796330at2"/>
<comment type="catalytic activity">
    <reaction evidence="1">
        <text>ATP + protein L-histidine = ADP + protein N-phospho-L-histidine.</text>
        <dbReference type="EC" id="2.7.13.3"/>
    </reaction>
</comment>
<protein>
    <recommendedName>
        <fullName evidence="3">histidine kinase</fullName>
        <ecNumber evidence="3">2.7.13.3</ecNumber>
    </recommendedName>
</protein>
<dbReference type="InterPro" id="IPR036097">
    <property type="entry name" value="HisK_dim/P_sf"/>
</dbReference>